<evidence type="ECO:0000259" key="16">
    <source>
        <dbReference type="PROSITE" id="PS50059"/>
    </source>
</evidence>
<evidence type="ECO:0000313" key="18">
    <source>
        <dbReference type="EMBL" id="PNJ07238.1"/>
    </source>
</evidence>
<feature type="domain" description="EF-hand" evidence="17">
    <location>
        <begin position="591"/>
        <end position="626"/>
    </location>
</feature>
<dbReference type="GO" id="GO:0005783">
    <property type="term" value="C:endoplasmic reticulum"/>
    <property type="evidence" value="ECO:0007669"/>
    <property type="project" value="UniProtKB-SubCell"/>
</dbReference>
<dbReference type="PANTHER" id="PTHR46046:SF3">
    <property type="entry name" value="PEPTIDYL-PROLYL CIS-TRANS ISOMERASE FKBP10"/>
    <property type="match status" value="1"/>
</dbReference>
<dbReference type="InterPro" id="IPR011992">
    <property type="entry name" value="EF-hand-dom_pair"/>
</dbReference>
<feature type="domain" description="PPIase FKBP-type" evidence="16">
    <location>
        <begin position="448"/>
        <end position="535"/>
    </location>
</feature>
<dbReference type="InterPro" id="IPR051989">
    <property type="entry name" value="FKBP-like_isomerase"/>
</dbReference>
<dbReference type="EC" id="5.2.1.8" evidence="3 13"/>
<keyword evidence="9 13" id="KW-0697">Rotamase</keyword>
<evidence type="ECO:0000256" key="12">
    <source>
        <dbReference type="ARBA" id="ARBA00055986"/>
    </source>
</evidence>
<dbReference type="Pfam" id="PF00254">
    <property type="entry name" value="FKBP_C"/>
    <property type="match status" value="4"/>
</dbReference>
<name>A0A2J8RFE2_PONAB</name>
<dbReference type="AlphaFoldDB" id="A0A2J8RFE2"/>
<dbReference type="PROSITE" id="PS50222">
    <property type="entry name" value="EF_HAND_2"/>
    <property type="match status" value="2"/>
</dbReference>
<keyword evidence="8" id="KW-0106">Calcium</keyword>
<evidence type="ECO:0000256" key="7">
    <source>
        <dbReference type="ARBA" id="ARBA00022824"/>
    </source>
</evidence>
<gene>
    <name evidence="18" type="ORF">CR201_G0051507</name>
</gene>
<dbReference type="EMBL" id="NDHI03003706">
    <property type="protein sequence ID" value="PNJ07238.1"/>
    <property type="molecule type" value="Genomic_DNA"/>
</dbReference>
<evidence type="ECO:0000256" key="5">
    <source>
        <dbReference type="ARBA" id="ARBA00022729"/>
    </source>
</evidence>
<proteinExistence type="predicted"/>
<protein>
    <recommendedName>
        <fullName evidence="3 13">peptidylprolyl isomerase</fullName>
        <ecNumber evidence="3 13">5.2.1.8</ecNumber>
    </recommendedName>
</protein>
<dbReference type="InterPro" id="IPR018247">
    <property type="entry name" value="EF_Hand_1_Ca_BS"/>
</dbReference>
<dbReference type="Pfam" id="PF13202">
    <property type="entry name" value="EF-hand_5"/>
    <property type="match status" value="2"/>
</dbReference>
<feature type="chain" id="PRO_5014350076" description="peptidylprolyl isomerase" evidence="15">
    <location>
        <begin position="27"/>
        <end position="631"/>
    </location>
</feature>
<evidence type="ECO:0000256" key="2">
    <source>
        <dbReference type="ARBA" id="ARBA00004240"/>
    </source>
</evidence>
<dbReference type="GO" id="GO:0003755">
    <property type="term" value="F:peptidyl-prolyl cis-trans isomerase activity"/>
    <property type="evidence" value="ECO:0007669"/>
    <property type="project" value="UniProtKB-KW"/>
</dbReference>
<feature type="domain" description="PPIase FKBP-type" evidence="16">
    <location>
        <begin position="286"/>
        <end position="423"/>
    </location>
</feature>
<dbReference type="InterPro" id="IPR002048">
    <property type="entry name" value="EF_hand_dom"/>
</dbReference>
<comment type="subcellular location">
    <subcellularLocation>
        <location evidence="2">Endoplasmic reticulum</location>
    </subcellularLocation>
</comment>
<keyword evidence="6" id="KW-0677">Repeat</keyword>
<feature type="compositionally biased region" description="Basic and acidic residues" evidence="14">
    <location>
        <begin position="605"/>
        <end position="631"/>
    </location>
</feature>
<dbReference type="CDD" id="cd00051">
    <property type="entry name" value="EFh"/>
    <property type="match status" value="1"/>
</dbReference>
<keyword evidence="5 15" id="KW-0732">Signal</keyword>
<dbReference type="InterPro" id="IPR001179">
    <property type="entry name" value="PPIase_FKBP_dom"/>
</dbReference>
<dbReference type="PROSITE" id="PS50059">
    <property type="entry name" value="FKBP_PPIASE"/>
    <property type="match status" value="4"/>
</dbReference>
<feature type="domain" description="PPIase FKBP-type" evidence="16">
    <location>
        <begin position="174"/>
        <end position="262"/>
    </location>
</feature>
<evidence type="ECO:0000256" key="4">
    <source>
        <dbReference type="ARBA" id="ARBA00022723"/>
    </source>
</evidence>
<evidence type="ECO:0000256" key="15">
    <source>
        <dbReference type="SAM" id="SignalP"/>
    </source>
</evidence>
<evidence type="ECO:0000256" key="11">
    <source>
        <dbReference type="ARBA" id="ARBA00023235"/>
    </source>
</evidence>
<evidence type="ECO:0000256" key="3">
    <source>
        <dbReference type="ARBA" id="ARBA00013194"/>
    </source>
</evidence>
<dbReference type="InterPro" id="IPR046357">
    <property type="entry name" value="PPIase_dom_sf"/>
</dbReference>
<accession>A0A2J8RFE2</accession>
<dbReference type="Gene3D" id="1.10.238.10">
    <property type="entry name" value="EF-hand"/>
    <property type="match status" value="1"/>
</dbReference>
<keyword evidence="4" id="KW-0479">Metal-binding</keyword>
<dbReference type="SUPFAM" id="SSF54534">
    <property type="entry name" value="FKBP-like"/>
    <property type="match status" value="4"/>
</dbReference>
<evidence type="ECO:0000256" key="14">
    <source>
        <dbReference type="SAM" id="MobiDB-lite"/>
    </source>
</evidence>
<dbReference type="SUPFAM" id="SSF47473">
    <property type="entry name" value="EF-hand"/>
    <property type="match status" value="1"/>
</dbReference>
<evidence type="ECO:0000259" key="17">
    <source>
        <dbReference type="PROSITE" id="PS50222"/>
    </source>
</evidence>
<dbReference type="PANTHER" id="PTHR46046">
    <property type="entry name" value="PEPTIDYLPROLYL ISOMERASE"/>
    <property type="match status" value="1"/>
</dbReference>
<dbReference type="FunFam" id="3.10.50.40:FF:000002">
    <property type="entry name" value="Peptidylprolyl isomerase"/>
    <property type="match status" value="4"/>
</dbReference>
<evidence type="ECO:0000256" key="1">
    <source>
        <dbReference type="ARBA" id="ARBA00000971"/>
    </source>
</evidence>
<organism evidence="18">
    <name type="scientific">Pongo abelii</name>
    <name type="common">Sumatran orangutan</name>
    <name type="synonym">Pongo pygmaeus abelii</name>
    <dbReference type="NCBI Taxonomy" id="9601"/>
    <lineage>
        <taxon>Eukaryota</taxon>
        <taxon>Metazoa</taxon>
        <taxon>Chordata</taxon>
        <taxon>Craniata</taxon>
        <taxon>Vertebrata</taxon>
        <taxon>Euteleostomi</taxon>
        <taxon>Mammalia</taxon>
        <taxon>Eutheria</taxon>
        <taxon>Euarchontoglires</taxon>
        <taxon>Primates</taxon>
        <taxon>Haplorrhini</taxon>
        <taxon>Catarrhini</taxon>
        <taxon>Hominidae</taxon>
        <taxon>Pongo</taxon>
    </lineage>
</organism>
<evidence type="ECO:0000256" key="10">
    <source>
        <dbReference type="ARBA" id="ARBA00023180"/>
    </source>
</evidence>
<feature type="region of interest" description="Disordered" evidence="14">
    <location>
        <begin position="582"/>
        <end position="631"/>
    </location>
</feature>
<feature type="domain" description="EF-hand" evidence="17">
    <location>
        <begin position="546"/>
        <end position="581"/>
    </location>
</feature>
<evidence type="ECO:0000256" key="8">
    <source>
        <dbReference type="ARBA" id="ARBA00022837"/>
    </source>
</evidence>
<evidence type="ECO:0000256" key="6">
    <source>
        <dbReference type="ARBA" id="ARBA00022737"/>
    </source>
</evidence>
<feature type="signal peptide" evidence="15">
    <location>
        <begin position="1"/>
        <end position="26"/>
    </location>
</feature>
<dbReference type="Gene3D" id="3.10.50.40">
    <property type="match status" value="4"/>
</dbReference>
<evidence type="ECO:0000256" key="13">
    <source>
        <dbReference type="PROSITE-ProRule" id="PRU00277"/>
    </source>
</evidence>
<keyword evidence="10" id="KW-0325">Glycoprotein</keyword>
<sequence length="631" mass="69461">MFTAGPPSHSLLRLPLLQLLLLVVQAVGRGLGRASPAGGPLEDVVIERYHIPRACPREVQMGDFVRYHYNGTFEDGKKFDSSYDRNTLVAIVVGVGRLITGMDRGLMGMCVNERRRLIVPPHLGYGSIGLAGLIPPDATLYFDVVLLDVWNKEDTVQVSTLLRLPHCPRMVQDGDFVRYHYNGTLLDGTSFDTSYGRGGTYDTYVGSGWLIKGMDQGLLGMCPGERRKIIIPPFLAYGEKGYGTVIPPQASLVFHVLLIDVHNPKDTVQLETLELPPGCVRRAGAGDFMRYHYNGSLMDGTLFDSSYSRNHTYNTYIGQGYIIPGMDQGLQGACMGERRRITIPPHLAYGENGTDSIGFLQGSAPLLPFCSGEAQPTPEFGEGGWLWKNRTSISSGPSCAGSLRDKIPGSAVLIFNVHVIDFHNPADVVEIRTLSRPSETCNETTKLGDFVRYHYNCSLLDGTQLFTSHDYGAPQEATLGANKVIEGLDMGLQGMCVGERRQLIVPPHLAHGESGARGVPGSAVLLFEVELVSREDGLPTGYLFVWHEDPPANLFEDMDLNKDGEVPPEEFSTFIKAQVSEGKGRLMPGQDPEKTIGDMFQNQDRNQDGKITVEELKLKSDEDEERVHEEL</sequence>
<keyword evidence="11 13" id="KW-0413">Isomerase</keyword>
<dbReference type="PROSITE" id="PS00018">
    <property type="entry name" value="EF_HAND_1"/>
    <property type="match status" value="1"/>
</dbReference>
<dbReference type="GO" id="GO:0005509">
    <property type="term" value="F:calcium ion binding"/>
    <property type="evidence" value="ECO:0007669"/>
    <property type="project" value="InterPro"/>
</dbReference>
<feature type="domain" description="PPIase FKBP-type" evidence="16">
    <location>
        <begin position="62"/>
        <end position="150"/>
    </location>
</feature>
<reference evidence="18" key="1">
    <citation type="submission" date="2017-12" db="EMBL/GenBank/DDBJ databases">
        <title>High-resolution comparative analysis of great ape genomes.</title>
        <authorList>
            <person name="Pollen A."/>
            <person name="Hastie A."/>
            <person name="Hormozdiari F."/>
            <person name="Dougherty M."/>
            <person name="Liu R."/>
            <person name="Chaisson M."/>
            <person name="Hoppe E."/>
            <person name="Hill C."/>
            <person name="Pang A."/>
            <person name="Hillier L."/>
            <person name="Baker C."/>
            <person name="Armstrong J."/>
            <person name="Shendure J."/>
            <person name="Paten B."/>
            <person name="Wilson R."/>
            <person name="Chao H."/>
            <person name="Schneider V."/>
            <person name="Ventura M."/>
            <person name="Kronenberg Z."/>
            <person name="Murali S."/>
            <person name="Gordon D."/>
            <person name="Cantsilieris S."/>
            <person name="Munson K."/>
            <person name="Nelson B."/>
            <person name="Raja A."/>
            <person name="Underwood J."/>
            <person name="Diekhans M."/>
            <person name="Fiddes I."/>
            <person name="Haussler D."/>
            <person name="Eichler E."/>
        </authorList>
    </citation>
    <scope>NUCLEOTIDE SEQUENCE [LARGE SCALE GENOMIC DNA]</scope>
    <source>
        <strain evidence="18">Susie</strain>
    </source>
</reference>
<comment type="function">
    <text evidence="12">PPIases accelerate the folding of proteins during protein synthesis.</text>
</comment>
<keyword evidence="7" id="KW-0256">Endoplasmic reticulum</keyword>
<comment type="caution">
    <text evidence="18">The sequence shown here is derived from an EMBL/GenBank/DDBJ whole genome shotgun (WGS) entry which is preliminary data.</text>
</comment>
<dbReference type="SMART" id="SM00054">
    <property type="entry name" value="EFh"/>
    <property type="match status" value="2"/>
</dbReference>
<comment type="catalytic activity">
    <reaction evidence="1 13">
        <text>[protein]-peptidylproline (omega=180) = [protein]-peptidylproline (omega=0)</text>
        <dbReference type="Rhea" id="RHEA:16237"/>
        <dbReference type="Rhea" id="RHEA-COMP:10747"/>
        <dbReference type="Rhea" id="RHEA-COMP:10748"/>
        <dbReference type="ChEBI" id="CHEBI:83833"/>
        <dbReference type="ChEBI" id="CHEBI:83834"/>
        <dbReference type="EC" id="5.2.1.8"/>
    </reaction>
</comment>
<evidence type="ECO:0000256" key="9">
    <source>
        <dbReference type="ARBA" id="ARBA00023110"/>
    </source>
</evidence>